<dbReference type="EMBL" id="JAEPRB010000177">
    <property type="protein sequence ID" value="KAG2219497.1"/>
    <property type="molecule type" value="Genomic_DNA"/>
</dbReference>
<reference evidence="1 2" key="1">
    <citation type="submission" date="2020-12" db="EMBL/GenBank/DDBJ databases">
        <title>Metabolic potential, ecology and presence of endohyphal bacteria is reflected in genomic diversity of Mucoromycotina.</title>
        <authorList>
            <person name="Muszewska A."/>
            <person name="Okrasinska A."/>
            <person name="Steczkiewicz K."/>
            <person name="Drgas O."/>
            <person name="Orlowska M."/>
            <person name="Perlinska-Lenart U."/>
            <person name="Aleksandrzak-Piekarczyk T."/>
            <person name="Szatraj K."/>
            <person name="Zielenkiewicz U."/>
            <person name="Pilsyk S."/>
            <person name="Malc E."/>
            <person name="Mieczkowski P."/>
            <person name="Kruszewska J.S."/>
            <person name="Biernat P."/>
            <person name="Pawlowska J."/>
        </authorList>
    </citation>
    <scope>NUCLEOTIDE SEQUENCE [LARGE SCALE GENOMIC DNA]</scope>
    <source>
        <strain evidence="1 2">CBS 142.35</strain>
    </source>
</reference>
<organism evidence="1 2">
    <name type="scientific">Circinella minor</name>
    <dbReference type="NCBI Taxonomy" id="1195481"/>
    <lineage>
        <taxon>Eukaryota</taxon>
        <taxon>Fungi</taxon>
        <taxon>Fungi incertae sedis</taxon>
        <taxon>Mucoromycota</taxon>
        <taxon>Mucoromycotina</taxon>
        <taxon>Mucoromycetes</taxon>
        <taxon>Mucorales</taxon>
        <taxon>Lichtheimiaceae</taxon>
        <taxon>Circinella</taxon>
    </lineage>
</organism>
<accession>A0A8H7RY98</accession>
<sequence length="399" mass="44337">MNYQSDYKSVSLLPSDNIKSSTVPDVCCRHRRLAHWATIISILSLVHSVYLRYSYSHHVNHQVEPYTISTVDPTPNQLTTLDNKNDDNENSLSSFFSWCPQFSDPWESVTTEFQVPGVTYQALNIEITSRYYIHFETGEANVLVDESIDETIVRFDVSFYNPNDKDLVEFQSEETPDGTLNLSLDAKHPLSRRIFLKLNVIVTISSPSILENLSIQLPNHHITVHGEQTPVFSNLFLATSNGHIETTKGLISYSNIILMTSNGSIKTKDLIGNHVQLSSANGHIYIGIDTLNGDLEGVSANGGVTLNAVSISGEGNMVELSSSNGHVIANLPDTFKSLFDVSTTLGKATVQSDIHPEKIHYDSRRTDRHIKGYYGDIEKKTNNFVKVSSSSGHSTLVFV</sequence>
<protein>
    <recommendedName>
        <fullName evidence="3">Adhesin domain-containing protein</fullName>
    </recommendedName>
</protein>
<evidence type="ECO:0000313" key="2">
    <source>
        <dbReference type="Proteomes" id="UP000646827"/>
    </source>
</evidence>
<keyword evidence="2" id="KW-1185">Reference proteome</keyword>
<proteinExistence type="predicted"/>
<name>A0A8H7RY98_9FUNG</name>
<evidence type="ECO:0000313" key="1">
    <source>
        <dbReference type="EMBL" id="KAG2219497.1"/>
    </source>
</evidence>
<evidence type="ECO:0008006" key="3">
    <source>
        <dbReference type="Google" id="ProtNLM"/>
    </source>
</evidence>
<dbReference type="AlphaFoldDB" id="A0A8H7RY98"/>
<gene>
    <name evidence="1" type="ORF">INT45_010417</name>
</gene>
<dbReference type="OrthoDB" id="2287180at2759"/>
<comment type="caution">
    <text evidence="1">The sequence shown here is derived from an EMBL/GenBank/DDBJ whole genome shotgun (WGS) entry which is preliminary data.</text>
</comment>
<dbReference type="Proteomes" id="UP000646827">
    <property type="component" value="Unassembled WGS sequence"/>
</dbReference>